<keyword evidence="1" id="KW-0805">Transcription regulation</keyword>
<keyword evidence="2" id="KW-0238">DNA-binding</keyword>
<keyword evidence="3" id="KW-0804">Transcription</keyword>
<comment type="caution">
    <text evidence="5">The sequence shown here is derived from an EMBL/GenBank/DDBJ whole genome shotgun (WGS) entry which is preliminary data.</text>
</comment>
<dbReference type="GO" id="GO:0003677">
    <property type="term" value="F:DNA binding"/>
    <property type="evidence" value="ECO:0007669"/>
    <property type="project" value="UniProtKB-KW"/>
</dbReference>
<dbReference type="SMART" id="SM00347">
    <property type="entry name" value="HTH_MARR"/>
    <property type="match status" value="1"/>
</dbReference>
<organism evidence="5 6">
    <name type="scientific">Weissella muntiaci</name>
    <dbReference type="NCBI Taxonomy" id="2508881"/>
    <lineage>
        <taxon>Bacteria</taxon>
        <taxon>Bacillati</taxon>
        <taxon>Bacillota</taxon>
        <taxon>Bacilli</taxon>
        <taxon>Lactobacillales</taxon>
        <taxon>Lactobacillaceae</taxon>
        <taxon>Weissella</taxon>
    </lineage>
</organism>
<dbReference type="GO" id="GO:0003700">
    <property type="term" value="F:DNA-binding transcription factor activity"/>
    <property type="evidence" value="ECO:0007669"/>
    <property type="project" value="InterPro"/>
</dbReference>
<dbReference type="Pfam" id="PF01047">
    <property type="entry name" value="MarR"/>
    <property type="match status" value="1"/>
</dbReference>
<dbReference type="EMBL" id="SDGZ01000003">
    <property type="protein sequence ID" value="TYC50991.1"/>
    <property type="molecule type" value="Genomic_DNA"/>
</dbReference>
<dbReference type="Proteomes" id="UP000371977">
    <property type="component" value="Unassembled WGS sequence"/>
</dbReference>
<feature type="domain" description="HTH marR-type" evidence="4">
    <location>
        <begin position="1"/>
        <end position="133"/>
    </location>
</feature>
<protein>
    <submittedName>
        <fullName evidence="5">MarR family transcriptional regulator</fullName>
    </submittedName>
</protein>
<dbReference type="InterPro" id="IPR036388">
    <property type="entry name" value="WH-like_DNA-bd_sf"/>
</dbReference>
<dbReference type="PANTHER" id="PTHR42756">
    <property type="entry name" value="TRANSCRIPTIONAL REGULATOR, MARR"/>
    <property type="match status" value="1"/>
</dbReference>
<dbReference type="PROSITE" id="PS50995">
    <property type="entry name" value="HTH_MARR_2"/>
    <property type="match status" value="1"/>
</dbReference>
<evidence type="ECO:0000256" key="1">
    <source>
        <dbReference type="ARBA" id="ARBA00023015"/>
    </source>
</evidence>
<dbReference type="InterPro" id="IPR036390">
    <property type="entry name" value="WH_DNA-bd_sf"/>
</dbReference>
<name>A0A6C2CA24_9LACO</name>
<evidence type="ECO:0000313" key="6">
    <source>
        <dbReference type="Proteomes" id="UP000371977"/>
    </source>
</evidence>
<dbReference type="SUPFAM" id="SSF46785">
    <property type="entry name" value="Winged helix' DNA-binding domain"/>
    <property type="match status" value="1"/>
</dbReference>
<evidence type="ECO:0000313" key="5">
    <source>
        <dbReference type="EMBL" id="TYC50991.1"/>
    </source>
</evidence>
<dbReference type="RefSeq" id="WP_148621577.1">
    <property type="nucleotide sequence ID" value="NZ_SDGZ01000003.1"/>
</dbReference>
<dbReference type="Gene3D" id="1.10.10.10">
    <property type="entry name" value="Winged helix-like DNA-binding domain superfamily/Winged helix DNA-binding domain"/>
    <property type="match status" value="1"/>
</dbReference>
<proteinExistence type="predicted"/>
<dbReference type="PANTHER" id="PTHR42756:SF2">
    <property type="entry name" value="MARR FAMILY REGULATORY PROTEIN"/>
    <property type="match status" value="1"/>
</dbReference>
<accession>A0A6C2CA24</accession>
<dbReference type="OrthoDB" id="6462103at2"/>
<evidence type="ECO:0000259" key="4">
    <source>
        <dbReference type="PROSITE" id="PS50995"/>
    </source>
</evidence>
<sequence>MENTLRLIGTISRALDSIANVEFKELNLARGQYLYLVRIMEHPGIIQERLSELIAVDRTTSNRAVKKLIEQGLVSKQSDPINQKIKHLFVTPVGEQHANVILKENAYSTRVSLAGLSNDEVKTLNALLKKMDQNVNRDWLAVKKGISRNY</sequence>
<evidence type="ECO:0000256" key="3">
    <source>
        <dbReference type="ARBA" id="ARBA00023163"/>
    </source>
</evidence>
<keyword evidence="6" id="KW-1185">Reference proteome</keyword>
<dbReference type="InterPro" id="IPR000835">
    <property type="entry name" value="HTH_MarR-typ"/>
</dbReference>
<gene>
    <name evidence="5" type="ORF">ESZ50_00200</name>
</gene>
<dbReference type="AlphaFoldDB" id="A0A6C2CA24"/>
<evidence type="ECO:0000256" key="2">
    <source>
        <dbReference type="ARBA" id="ARBA00023125"/>
    </source>
</evidence>
<reference evidence="5 6" key="1">
    <citation type="submission" date="2019-01" db="EMBL/GenBank/DDBJ databases">
        <title>Weissella sp. nov., a novel lactic acid bacterium isolated from animal feces.</title>
        <authorList>
            <person name="Wang L.-T."/>
        </authorList>
    </citation>
    <scope>NUCLEOTIDE SEQUENCE [LARGE SCALE GENOMIC DNA]</scope>
    <source>
        <strain evidence="5 6">8H-2</strain>
    </source>
</reference>
<dbReference type="PRINTS" id="PR00598">
    <property type="entry name" value="HTHMARR"/>
</dbReference>